<evidence type="ECO:0000313" key="3">
    <source>
        <dbReference type="EMBL" id="CAF3785344.1"/>
    </source>
</evidence>
<dbReference type="Proteomes" id="UP000663829">
    <property type="component" value="Unassembled WGS sequence"/>
</dbReference>
<dbReference type="EMBL" id="CAJNOQ010009365">
    <property type="protein sequence ID" value="CAF1222810.1"/>
    <property type="molecule type" value="Genomic_DNA"/>
</dbReference>
<dbReference type="EMBL" id="CAJOBC010009367">
    <property type="protein sequence ID" value="CAF3986028.1"/>
    <property type="molecule type" value="Genomic_DNA"/>
</dbReference>
<dbReference type="OrthoDB" id="10054616at2759"/>
<dbReference type="EMBL" id="CAJNOK010006848">
    <property type="protein sequence ID" value="CAF1016265.1"/>
    <property type="molecule type" value="Genomic_DNA"/>
</dbReference>
<proteinExistence type="predicted"/>
<evidence type="ECO:0000313" key="4">
    <source>
        <dbReference type="EMBL" id="CAF3986028.1"/>
    </source>
</evidence>
<dbReference type="Proteomes" id="UP000677228">
    <property type="component" value="Unassembled WGS sequence"/>
</dbReference>
<dbReference type="Proteomes" id="UP000682733">
    <property type="component" value="Unassembled WGS sequence"/>
</dbReference>
<dbReference type="EMBL" id="CAJOBA010006857">
    <property type="protein sequence ID" value="CAF3785344.1"/>
    <property type="molecule type" value="Genomic_DNA"/>
</dbReference>
<protein>
    <submittedName>
        <fullName evidence="2">Uncharacterized protein</fullName>
    </submittedName>
</protein>
<organism evidence="2 5">
    <name type="scientific">Didymodactylos carnosus</name>
    <dbReference type="NCBI Taxonomy" id="1234261"/>
    <lineage>
        <taxon>Eukaryota</taxon>
        <taxon>Metazoa</taxon>
        <taxon>Spiralia</taxon>
        <taxon>Gnathifera</taxon>
        <taxon>Rotifera</taxon>
        <taxon>Eurotatoria</taxon>
        <taxon>Bdelloidea</taxon>
        <taxon>Philodinida</taxon>
        <taxon>Philodinidae</taxon>
        <taxon>Didymodactylos</taxon>
    </lineage>
</organism>
<accession>A0A814Y120</accession>
<dbReference type="Proteomes" id="UP000681722">
    <property type="component" value="Unassembled WGS sequence"/>
</dbReference>
<keyword evidence="5" id="KW-1185">Reference proteome</keyword>
<reference evidence="2" key="1">
    <citation type="submission" date="2021-02" db="EMBL/GenBank/DDBJ databases">
        <authorList>
            <person name="Nowell W R."/>
        </authorList>
    </citation>
    <scope>NUCLEOTIDE SEQUENCE</scope>
</reference>
<gene>
    <name evidence="2" type="ORF">GPM918_LOCUS24776</name>
    <name evidence="1" type="ORF">OVA965_LOCUS15297</name>
    <name evidence="4" type="ORF">SRO942_LOCUS24776</name>
    <name evidence="3" type="ORF">TMI583_LOCUS15303</name>
</gene>
<name>A0A814Y120_9BILA</name>
<evidence type="ECO:0000313" key="2">
    <source>
        <dbReference type="EMBL" id="CAF1222810.1"/>
    </source>
</evidence>
<dbReference type="AlphaFoldDB" id="A0A814Y120"/>
<evidence type="ECO:0000313" key="1">
    <source>
        <dbReference type="EMBL" id="CAF1016265.1"/>
    </source>
</evidence>
<sequence length="182" mass="19698">MSPSSITRISTPLMSRHTFSIAQASLMSDEDNIIRNHLLLSPHSTIKELCTPRDVPRPPLDVLNRSPLGNCSPSLAKYCRGSRTSTSTSTSTSTTALPDIFLTSRNNSNFLHPTMVSVPAANSVLGSTSKSPSSCTSPLLTVNGTSNVTRNKAIIIQHLTPGAFAVKRRLKTTPSQKRQQQR</sequence>
<evidence type="ECO:0000313" key="5">
    <source>
        <dbReference type="Proteomes" id="UP000663829"/>
    </source>
</evidence>
<comment type="caution">
    <text evidence="2">The sequence shown here is derived from an EMBL/GenBank/DDBJ whole genome shotgun (WGS) entry which is preliminary data.</text>
</comment>